<feature type="active site" description="Charge relay system" evidence="5">
    <location>
        <position position="421"/>
    </location>
</feature>
<dbReference type="PRINTS" id="PR00723">
    <property type="entry name" value="SUBTILISIN"/>
</dbReference>
<dbReference type="GO" id="GO:0004252">
    <property type="term" value="F:serine-type endopeptidase activity"/>
    <property type="evidence" value="ECO:0007669"/>
    <property type="project" value="UniProtKB-UniRule"/>
</dbReference>
<gene>
    <name evidence="8" type="ORF">SAMN05216277_11854</name>
</gene>
<evidence type="ECO:0000313" key="8">
    <source>
        <dbReference type="EMBL" id="SFQ08076.1"/>
    </source>
</evidence>
<feature type="region of interest" description="Disordered" evidence="6">
    <location>
        <begin position="483"/>
        <end position="509"/>
    </location>
</feature>
<dbReference type="OrthoDB" id="27270at2157"/>
<evidence type="ECO:0000256" key="1">
    <source>
        <dbReference type="ARBA" id="ARBA00011073"/>
    </source>
</evidence>
<evidence type="ECO:0000256" key="5">
    <source>
        <dbReference type="PROSITE-ProRule" id="PRU01240"/>
    </source>
</evidence>
<dbReference type="InterPro" id="IPR050131">
    <property type="entry name" value="Peptidase_S8_subtilisin-like"/>
</dbReference>
<dbReference type="Gene3D" id="3.40.50.200">
    <property type="entry name" value="Peptidase S8/S53 domain"/>
    <property type="match status" value="1"/>
</dbReference>
<name>A0A1I5VM78_9EURY</name>
<dbReference type="InterPro" id="IPR015500">
    <property type="entry name" value="Peptidase_S8_subtilisin-rel"/>
</dbReference>
<dbReference type="PROSITE" id="PS00138">
    <property type="entry name" value="SUBTILASE_SER"/>
    <property type="match status" value="1"/>
</dbReference>
<dbReference type="AlphaFoldDB" id="A0A1I5VM78"/>
<dbReference type="EMBL" id="FOXI01000018">
    <property type="protein sequence ID" value="SFQ08076.1"/>
    <property type="molecule type" value="Genomic_DNA"/>
</dbReference>
<evidence type="ECO:0000256" key="4">
    <source>
        <dbReference type="ARBA" id="ARBA00022825"/>
    </source>
</evidence>
<dbReference type="SUPFAM" id="SSF52743">
    <property type="entry name" value="Subtilisin-like"/>
    <property type="match status" value="1"/>
</dbReference>
<dbReference type="InterPro" id="IPR036852">
    <property type="entry name" value="Peptidase_S8/S53_dom_sf"/>
</dbReference>
<dbReference type="InterPro" id="IPR000209">
    <property type="entry name" value="Peptidase_S8/S53_dom"/>
</dbReference>
<dbReference type="PANTHER" id="PTHR43806">
    <property type="entry name" value="PEPTIDASE S8"/>
    <property type="match status" value="1"/>
</dbReference>
<keyword evidence="9" id="KW-1185">Reference proteome</keyword>
<feature type="domain" description="Peptidase S8/S53" evidence="7">
    <location>
        <begin position="188"/>
        <end position="478"/>
    </location>
</feature>
<proteinExistence type="inferred from homology"/>
<feature type="active site" description="Charge relay system" evidence="5">
    <location>
        <position position="196"/>
    </location>
</feature>
<dbReference type="Proteomes" id="UP000183769">
    <property type="component" value="Unassembled WGS sequence"/>
</dbReference>
<evidence type="ECO:0000256" key="6">
    <source>
        <dbReference type="SAM" id="MobiDB-lite"/>
    </source>
</evidence>
<protein>
    <submittedName>
        <fullName evidence="8">Subtilase family protein</fullName>
    </submittedName>
</protein>
<evidence type="ECO:0000256" key="3">
    <source>
        <dbReference type="ARBA" id="ARBA00022801"/>
    </source>
</evidence>
<keyword evidence="3 5" id="KW-0378">Hydrolase</keyword>
<dbReference type="PANTHER" id="PTHR43806:SF11">
    <property type="entry name" value="CEREVISIN-RELATED"/>
    <property type="match status" value="1"/>
</dbReference>
<evidence type="ECO:0000259" key="7">
    <source>
        <dbReference type="Pfam" id="PF00082"/>
    </source>
</evidence>
<dbReference type="GO" id="GO:0006508">
    <property type="term" value="P:proteolysis"/>
    <property type="evidence" value="ECO:0007669"/>
    <property type="project" value="UniProtKB-KW"/>
</dbReference>
<evidence type="ECO:0000256" key="2">
    <source>
        <dbReference type="ARBA" id="ARBA00022670"/>
    </source>
</evidence>
<comment type="similarity">
    <text evidence="1 5">Belongs to the peptidase S8 family.</text>
</comment>
<dbReference type="Pfam" id="PF00082">
    <property type="entry name" value="Peptidase_S8"/>
    <property type="match status" value="1"/>
</dbReference>
<feature type="active site" description="Charge relay system" evidence="5">
    <location>
        <position position="245"/>
    </location>
</feature>
<keyword evidence="2 5" id="KW-0645">Protease</keyword>
<keyword evidence="4 5" id="KW-0720">Serine protease</keyword>
<accession>A0A1I5VM78</accession>
<reference evidence="9" key="1">
    <citation type="submission" date="2016-10" db="EMBL/GenBank/DDBJ databases">
        <authorList>
            <person name="Varghese N."/>
            <person name="Submissions S."/>
        </authorList>
    </citation>
    <scope>NUCLEOTIDE SEQUENCE [LARGE SCALE GENOMIC DNA]</scope>
    <source>
        <strain evidence="9">CGMCC 1.10329</strain>
    </source>
</reference>
<dbReference type="PROSITE" id="PS51892">
    <property type="entry name" value="SUBTILASE"/>
    <property type="match status" value="1"/>
</dbReference>
<organism evidence="8 9">
    <name type="scientific">Halolamina pelagica</name>
    <dbReference type="NCBI Taxonomy" id="699431"/>
    <lineage>
        <taxon>Archaea</taxon>
        <taxon>Methanobacteriati</taxon>
        <taxon>Methanobacteriota</taxon>
        <taxon>Stenosarchaea group</taxon>
        <taxon>Halobacteria</taxon>
        <taxon>Halobacteriales</taxon>
        <taxon>Haloferacaceae</taxon>
    </lineage>
</organism>
<sequence length="532" mass="54148">MLRKLRTLLVVATLLTSAVAAPVGAQSLTDGEDAPIVQYATDGELRPSFIVEFENDSADSLRDWVRGAESRELIELDNASKTATVAAPHLHVMGGLFRLDGGSVEFFLTGEQLQSRSYIEDVAINYQLSYTEPVILESGDSWSTPQVGLLEFDDPAYPTNGVAFSEDANRTTMAEARESVGDISADSSGQTVAVVDTGANTADGRVFGNGSVGSPIRISNASKNVMTNETVADAGWDAIEDGNGHGTWTAASIAANASGTVHDGVAPDSQLLVVKALADDGGGSTANIADAIRYAADQDADVISLSLGAKLRSEPVVDAVTYAQDAGSVVVVAAGNSRQTRSPGVATPADVAGVITVGATNGSGPQEAWSAYFSQYAGSQAADGNVTNAEPIDVVAPGMQIVARTPTTGGSLTNTSLSGTSMATPIVAGGIAQAMAANDTVSSFSDGDSLAEASPAEVHDAVTNSASPAPHLATAEAGHGMFNATNLASGTHPETSQSEAMTDPAQQRQTYYEAAAEAAGGFLARVASAAGG</sequence>
<dbReference type="InterPro" id="IPR023828">
    <property type="entry name" value="Peptidase_S8_Ser-AS"/>
</dbReference>
<dbReference type="RefSeq" id="WP_074880351.1">
    <property type="nucleotide sequence ID" value="NZ_FOXI01000018.1"/>
</dbReference>
<evidence type="ECO:0000313" key="9">
    <source>
        <dbReference type="Proteomes" id="UP000183769"/>
    </source>
</evidence>